<gene>
    <name evidence="4" type="ORF">QFZ36_002589</name>
</gene>
<evidence type="ECO:0000259" key="3">
    <source>
        <dbReference type="PROSITE" id="PS51186"/>
    </source>
</evidence>
<dbReference type="InterPro" id="IPR016181">
    <property type="entry name" value="Acyl_CoA_acyltransferase"/>
</dbReference>
<sequence>MTFIVRRARPDEYGNIGQLTLTGFGHLEPGASLPDEERLALLLDAEGRDHQGVLLVAEGTDGGLLGTASIFPHGVPYARQARAGEAELRLLAVLPAARKQGLGAALLAEGAKIAAEWGAERLVLDTGQHNLRSQRLYVRFGFEHRPERDVHREPPKVPLSVFTLDLPHRSGPAAAASRLGAATESRDNAVV</sequence>
<comment type="caution">
    <text evidence="4">The sequence shown here is derived from an EMBL/GenBank/DDBJ whole genome shotgun (WGS) entry which is preliminary data.</text>
</comment>
<feature type="domain" description="N-acetyltransferase" evidence="3">
    <location>
        <begin position="3"/>
        <end position="164"/>
    </location>
</feature>
<protein>
    <submittedName>
        <fullName evidence="4">GNAT superfamily N-acetyltransferase</fullName>
    </submittedName>
</protein>
<accession>A0ABU0PM28</accession>
<reference evidence="4 5" key="1">
    <citation type="submission" date="2023-07" db="EMBL/GenBank/DDBJ databases">
        <title>Comparative genomics of wheat-associated soil bacteria to identify genetic determinants of phenazine resistance.</title>
        <authorList>
            <person name="Mouncey N."/>
        </authorList>
    </citation>
    <scope>NUCLEOTIDE SEQUENCE [LARGE SCALE GENOMIC DNA]</scope>
    <source>
        <strain evidence="4 5">W1I3</strain>
    </source>
</reference>
<evidence type="ECO:0000313" key="5">
    <source>
        <dbReference type="Proteomes" id="UP001236806"/>
    </source>
</evidence>
<keyword evidence="2" id="KW-0012">Acyltransferase</keyword>
<keyword evidence="5" id="KW-1185">Reference proteome</keyword>
<name>A0ABU0PM28_9MICC</name>
<dbReference type="Gene3D" id="3.40.630.30">
    <property type="match status" value="1"/>
</dbReference>
<dbReference type="InterPro" id="IPR000182">
    <property type="entry name" value="GNAT_dom"/>
</dbReference>
<dbReference type="EMBL" id="JAUSXB010000001">
    <property type="protein sequence ID" value="MDQ0675028.1"/>
    <property type="molecule type" value="Genomic_DNA"/>
</dbReference>
<dbReference type="PANTHER" id="PTHR43877:SF2">
    <property type="entry name" value="AMINOALKYLPHOSPHONATE N-ACETYLTRANSFERASE-RELATED"/>
    <property type="match status" value="1"/>
</dbReference>
<evidence type="ECO:0000313" key="4">
    <source>
        <dbReference type="EMBL" id="MDQ0675028.1"/>
    </source>
</evidence>
<keyword evidence="1" id="KW-0808">Transferase</keyword>
<evidence type="ECO:0000256" key="1">
    <source>
        <dbReference type="ARBA" id="ARBA00022679"/>
    </source>
</evidence>
<evidence type="ECO:0000256" key="2">
    <source>
        <dbReference type="ARBA" id="ARBA00023315"/>
    </source>
</evidence>
<dbReference type="SUPFAM" id="SSF55729">
    <property type="entry name" value="Acyl-CoA N-acyltransferases (Nat)"/>
    <property type="match status" value="1"/>
</dbReference>
<dbReference type="InterPro" id="IPR050832">
    <property type="entry name" value="Bact_Acetyltransf"/>
</dbReference>
<dbReference type="RefSeq" id="WP_306636999.1">
    <property type="nucleotide sequence ID" value="NZ_JAUSXB010000001.1"/>
</dbReference>
<organism evidence="4 5">
    <name type="scientific">Pseudarthrobacter siccitolerans</name>
    <dbReference type="NCBI Taxonomy" id="861266"/>
    <lineage>
        <taxon>Bacteria</taxon>
        <taxon>Bacillati</taxon>
        <taxon>Actinomycetota</taxon>
        <taxon>Actinomycetes</taxon>
        <taxon>Micrococcales</taxon>
        <taxon>Micrococcaceae</taxon>
        <taxon>Pseudarthrobacter</taxon>
    </lineage>
</organism>
<dbReference type="CDD" id="cd04301">
    <property type="entry name" value="NAT_SF"/>
    <property type="match status" value="1"/>
</dbReference>
<dbReference type="Proteomes" id="UP001236806">
    <property type="component" value="Unassembled WGS sequence"/>
</dbReference>
<proteinExistence type="predicted"/>
<dbReference type="PROSITE" id="PS51186">
    <property type="entry name" value="GNAT"/>
    <property type="match status" value="1"/>
</dbReference>
<dbReference type="Pfam" id="PF00583">
    <property type="entry name" value="Acetyltransf_1"/>
    <property type="match status" value="1"/>
</dbReference>
<dbReference type="PANTHER" id="PTHR43877">
    <property type="entry name" value="AMINOALKYLPHOSPHONATE N-ACETYLTRANSFERASE-RELATED-RELATED"/>
    <property type="match status" value="1"/>
</dbReference>